<proteinExistence type="predicted"/>
<dbReference type="EMBL" id="JACHJL010000023">
    <property type="protein sequence ID" value="MBB5939447.1"/>
    <property type="molecule type" value="Genomic_DNA"/>
</dbReference>
<keyword evidence="2" id="KW-0472">Membrane</keyword>
<dbReference type="AlphaFoldDB" id="A0A7W9QHP6"/>
<reference evidence="3 4" key="1">
    <citation type="submission" date="2020-08" db="EMBL/GenBank/DDBJ databases">
        <title>Genomic Encyclopedia of Type Strains, Phase III (KMG-III): the genomes of soil and plant-associated and newly described type strains.</title>
        <authorList>
            <person name="Whitman W."/>
        </authorList>
    </citation>
    <scope>NUCLEOTIDE SEQUENCE [LARGE SCALE GENOMIC DNA]</scope>
    <source>
        <strain evidence="3 4">CECT 8305</strain>
    </source>
</reference>
<keyword evidence="4" id="KW-1185">Reference proteome</keyword>
<gene>
    <name evidence="3" type="ORF">FHS42_006541</name>
</gene>
<feature type="transmembrane region" description="Helical" evidence="2">
    <location>
        <begin position="138"/>
        <end position="156"/>
    </location>
</feature>
<feature type="transmembrane region" description="Helical" evidence="2">
    <location>
        <begin position="82"/>
        <end position="100"/>
    </location>
</feature>
<keyword evidence="2" id="KW-1133">Transmembrane helix</keyword>
<organism evidence="3 4">
    <name type="scientific">Streptomyces zagrosensis</name>
    <dbReference type="NCBI Taxonomy" id="1042984"/>
    <lineage>
        <taxon>Bacteria</taxon>
        <taxon>Bacillati</taxon>
        <taxon>Actinomycetota</taxon>
        <taxon>Actinomycetes</taxon>
        <taxon>Kitasatosporales</taxon>
        <taxon>Streptomycetaceae</taxon>
        <taxon>Streptomyces</taxon>
    </lineage>
</organism>
<keyword evidence="2" id="KW-0812">Transmembrane</keyword>
<evidence type="ECO:0000256" key="1">
    <source>
        <dbReference type="SAM" id="MobiDB-lite"/>
    </source>
</evidence>
<feature type="transmembrane region" description="Helical" evidence="2">
    <location>
        <begin position="50"/>
        <end position="70"/>
    </location>
</feature>
<evidence type="ECO:0008006" key="5">
    <source>
        <dbReference type="Google" id="ProtNLM"/>
    </source>
</evidence>
<feature type="compositionally biased region" description="Low complexity" evidence="1">
    <location>
        <begin position="7"/>
        <end position="22"/>
    </location>
</feature>
<evidence type="ECO:0000256" key="2">
    <source>
        <dbReference type="SAM" id="Phobius"/>
    </source>
</evidence>
<evidence type="ECO:0000313" key="3">
    <source>
        <dbReference type="EMBL" id="MBB5939447.1"/>
    </source>
</evidence>
<accession>A0A7W9QHP6</accession>
<dbReference type="Proteomes" id="UP000588098">
    <property type="component" value="Unassembled WGS sequence"/>
</dbReference>
<feature type="region of interest" description="Disordered" evidence="1">
    <location>
        <begin position="1"/>
        <end position="22"/>
    </location>
</feature>
<protein>
    <recommendedName>
        <fullName evidence="5">Integral membrane protein</fullName>
    </recommendedName>
</protein>
<comment type="caution">
    <text evidence="3">The sequence shown here is derived from an EMBL/GenBank/DDBJ whole genome shotgun (WGS) entry which is preliminary data.</text>
</comment>
<feature type="region of interest" description="Disordered" evidence="1">
    <location>
        <begin position="107"/>
        <end position="128"/>
    </location>
</feature>
<sequence>MSDEQQPGADGPGPEADVAAGADAGPAPKPIRFFGTTWVHHDGGYTLRRIGFSLGTLLAAAAGALFLFFAYQGVAIAEVGELVNIMVVVALALCSAMAFGRTMEELGGSADRRRGGRGGRGRGDQAEDAAAEKSMRSIRLIGFVGVLLAYFCRSLFEAPREKRYRAEYEEAKARHERRRATRTGNPAAKRKKRKRD</sequence>
<dbReference type="RefSeq" id="WP_184578503.1">
    <property type="nucleotide sequence ID" value="NZ_JACHJL010000023.1"/>
</dbReference>
<feature type="region of interest" description="Disordered" evidence="1">
    <location>
        <begin position="169"/>
        <end position="196"/>
    </location>
</feature>
<evidence type="ECO:0000313" key="4">
    <source>
        <dbReference type="Proteomes" id="UP000588098"/>
    </source>
</evidence>
<name>A0A7W9QHP6_9ACTN</name>